<comment type="caution">
    <text evidence="2">The sequence shown here is derived from an EMBL/GenBank/DDBJ whole genome shotgun (WGS) entry which is preliminary data.</text>
</comment>
<gene>
    <name evidence="2" type="ORF">METBIDRAFT_40812</name>
</gene>
<sequence>MESETASLESIALSEAETFIPETQPANGLRLSETYQENFRSYAPFLVSRRNIERYDSESEDDDRTMVSLPDGQTIMQRPSTTYNDLKVLVVALQKSNSQMYVFPDVRAFDTFKKNEGDRRKVRKISKSRHSNGQSIRSSPGEQPLRGRLPDSDLLTGISESGLPVLVVEVPHMSAFRPKTPYMIFRKYVKVRQSINSPPHGELTQFELSEFCAVKMKVFQHFKRYMFVFHPEEGPVFKVWAFQHNYRPFTDFNYKDTRFRVFGTSRSVSYPTFYNPELKLQVIDQDQSSLLDNLIEKKDEKNYRSGRKKHEVVDFGDLENPIPCPDNPIIKQVLENEYSSFLRNSVPQEMPPFGKFLAGSNSKGISMISKKYSEIGKIGVYQDPIEMEESNALSSSSTHLDSLVLSAVFLTLRETSLRSTVKRDELEIYQ</sequence>
<feature type="compositionally biased region" description="Basic residues" evidence="1">
    <location>
        <begin position="120"/>
        <end position="130"/>
    </location>
</feature>
<protein>
    <submittedName>
        <fullName evidence="2">Uncharacterized protein</fullName>
    </submittedName>
</protein>
<feature type="region of interest" description="Disordered" evidence="1">
    <location>
        <begin position="118"/>
        <end position="151"/>
    </location>
</feature>
<feature type="compositionally biased region" description="Polar residues" evidence="1">
    <location>
        <begin position="131"/>
        <end position="141"/>
    </location>
</feature>
<dbReference type="AlphaFoldDB" id="A0A1A0HAG5"/>
<dbReference type="Proteomes" id="UP000092555">
    <property type="component" value="Unassembled WGS sequence"/>
</dbReference>
<organism evidence="2 3">
    <name type="scientific">Metschnikowia bicuspidata var. bicuspidata NRRL YB-4993</name>
    <dbReference type="NCBI Taxonomy" id="869754"/>
    <lineage>
        <taxon>Eukaryota</taxon>
        <taxon>Fungi</taxon>
        <taxon>Dikarya</taxon>
        <taxon>Ascomycota</taxon>
        <taxon>Saccharomycotina</taxon>
        <taxon>Pichiomycetes</taxon>
        <taxon>Metschnikowiaceae</taxon>
        <taxon>Metschnikowia</taxon>
    </lineage>
</organism>
<keyword evidence="3" id="KW-1185">Reference proteome</keyword>
<proteinExistence type="predicted"/>
<reference evidence="2 3" key="1">
    <citation type="submission" date="2016-05" db="EMBL/GenBank/DDBJ databases">
        <title>Comparative genomics of biotechnologically important yeasts.</title>
        <authorList>
            <consortium name="DOE Joint Genome Institute"/>
            <person name="Riley R."/>
            <person name="Haridas S."/>
            <person name="Wolfe K.H."/>
            <person name="Lopes M.R."/>
            <person name="Hittinger C.T."/>
            <person name="Goker M."/>
            <person name="Salamov A."/>
            <person name="Wisecaver J."/>
            <person name="Long T.M."/>
            <person name="Aerts A.L."/>
            <person name="Barry K."/>
            <person name="Choi C."/>
            <person name="Clum A."/>
            <person name="Coughlan A.Y."/>
            <person name="Deshpande S."/>
            <person name="Douglass A.P."/>
            <person name="Hanson S.J."/>
            <person name="Klenk H.-P."/>
            <person name="LaButti K."/>
            <person name="Lapidus A."/>
            <person name="Lindquist E."/>
            <person name="Lipzen A."/>
            <person name="Meier-kolthoff J.P."/>
            <person name="Ohm R.A."/>
            <person name="Otillar R.P."/>
            <person name="Pangilinan J."/>
            <person name="Peng Y."/>
            <person name="Rokas A."/>
            <person name="Rosa C.A."/>
            <person name="Scheuner C."/>
            <person name="Sibirny A.A."/>
            <person name="Slot J.C."/>
            <person name="Stielow J.B."/>
            <person name="Sun H."/>
            <person name="Kurtzman C.P."/>
            <person name="Blackwell M."/>
            <person name="Grigoriev I.V."/>
            <person name="Jeffries T.W."/>
        </authorList>
    </citation>
    <scope>NUCLEOTIDE SEQUENCE [LARGE SCALE GENOMIC DNA]</scope>
    <source>
        <strain evidence="2 3">NRRL YB-4993</strain>
    </source>
</reference>
<dbReference type="EMBL" id="LXTC01000003">
    <property type="protein sequence ID" value="OBA20995.1"/>
    <property type="molecule type" value="Genomic_DNA"/>
</dbReference>
<dbReference type="GeneID" id="30030295"/>
<evidence type="ECO:0000256" key="1">
    <source>
        <dbReference type="SAM" id="MobiDB-lite"/>
    </source>
</evidence>
<dbReference type="OrthoDB" id="4024171at2759"/>
<evidence type="ECO:0000313" key="3">
    <source>
        <dbReference type="Proteomes" id="UP000092555"/>
    </source>
</evidence>
<name>A0A1A0HAG5_9ASCO</name>
<evidence type="ECO:0000313" key="2">
    <source>
        <dbReference type="EMBL" id="OBA20995.1"/>
    </source>
</evidence>
<accession>A0A1A0HAG5</accession>
<dbReference type="RefSeq" id="XP_018711505.1">
    <property type="nucleotide sequence ID" value="XM_018857319.1"/>
</dbReference>